<dbReference type="PANTHER" id="PTHR38011:SF12">
    <property type="entry name" value="BIFUNCTIONAL DEAMINASE-REDUCTASE DOMAIN PROTEIN"/>
    <property type="match status" value="1"/>
</dbReference>
<protein>
    <submittedName>
        <fullName evidence="2">Deaminase</fullName>
    </submittedName>
</protein>
<gene>
    <name evidence="2" type="ORF">ABW99_04985</name>
</gene>
<dbReference type="Proteomes" id="UP000036700">
    <property type="component" value="Chromosome"/>
</dbReference>
<dbReference type="RefSeq" id="WP_047213358.1">
    <property type="nucleotide sequence ID" value="NZ_CP011568.3"/>
</dbReference>
<dbReference type="InterPro" id="IPR024072">
    <property type="entry name" value="DHFR-like_dom_sf"/>
</dbReference>
<dbReference type="PATRIC" id="fig|445709.3.peg.1071"/>
<reference evidence="3" key="1">
    <citation type="submission" date="2015-06" db="EMBL/GenBank/DDBJ databases">
        <authorList>
            <person name="Lim Y.L."/>
            <person name="Ee R."/>
            <person name="Yong D."/>
            <person name="How K.Y."/>
            <person name="Yin W.F."/>
            <person name="Chan K.G."/>
        </authorList>
    </citation>
    <scope>NUCLEOTIDE SEQUENCE [LARGE SCALE GENOMIC DNA]</scope>
    <source>
        <strain evidence="3">DSM 25325</strain>
    </source>
</reference>
<keyword evidence="3" id="KW-1185">Reference proteome</keyword>
<evidence type="ECO:0000313" key="3">
    <source>
        <dbReference type="Proteomes" id="UP000036700"/>
    </source>
</evidence>
<dbReference type="InterPro" id="IPR002734">
    <property type="entry name" value="RibDG_C"/>
</dbReference>
<dbReference type="OrthoDB" id="2313602at2"/>
<accession>A0A0G3ESJ1</accession>
<dbReference type="GO" id="GO:0009231">
    <property type="term" value="P:riboflavin biosynthetic process"/>
    <property type="evidence" value="ECO:0007669"/>
    <property type="project" value="InterPro"/>
</dbReference>
<dbReference type="GO" id="GO:0008703">
    <property type="term" value="F:5-amino-6-(5-phosphoribosylamino)uracil reductase activity"/>
    <property type="evidence" value="ECO:0007669"/>
    <property type="project" value="InterPro"/>
</dbReference>
<evidence type="ECO:0000313" key="2">
    <source>
        <dbReference type="EMBL" id="AKJ67676.1"/>
    </source>
</evidence>
<feature type="domain" description="Bacterial bifunctional deaminase-reductase C-terminal" evidence="1">
    <location>
        <begin position="9"/>
        <end position="204"/>
    </location>
</feature>
<organism evidence="2 3">
    <name type="scientific">Pandoraea thiooxydans</name>
    <dbReference type="NCBI Taxonomy" id="445709"/>
    <lineage>
        <taxon>Bacteria</taxon>
        <taxon>Pseudomonadati</taxon>
        <taxon>Pseudomonadota</taxon>
        <taxon>Betaproteobacteria</taxon>
        <taxon>Burkholderiales</taxon>
        <taxon>Burkholderiaceae</taxon>
        <taxon>Pandoraea</taxon>
    </lineage>
</organism>
<dbReference type="AlphaFoldDB" id="A0A0G3ESJ1"/>
<sequence length="217" mass="23384">MSKLRVNAFSISVDGYGAGPCQDAENPVGLGGLALFEWVFGTRTFQRMHGGGGASTGSTGIDDDFAARGFDNVGAWILGRNMFGPIRGPWPDLAWRGWWGDNPPYHVPVFVLTHHARAPLEMEGGTVFHFVTGGIHEALARAREVAAGKDVRLGGGVATIQQYLRAGLVDEIHFAIAPVLLGRGEHFFGDLDLPALGFERSEHVATAHATHVVFTRR</sequence>
<dbReference type="STRING" id="445709.ABW99_04985"/>
<dbReference type="EMBL" id="CP011568">
    <property type="protein sequence ID" value="AKJ67676.1"/>
    <property type="molecule type" value="Genomic_DNA"/>
</dbReference>
<dbReference type="InterPro" id="IPR050765">
    <property type="entry name" value="Riboflavin_Biosynth_HTPR"/>
</dbReference>
<dbReference type="Pfam" id="PF01872">
    <property type="entry name" value="RibD_C"/>
    <property type="match status" value="1"/>
</dbReference>
<evidence type="ECO:0000259" key="1">
    <source>
        <dbReference type="Pfam" id="PF01872"/>
    </source>
</evidence>
<dbReference type="Gene3D" id="3.40.430.10">
    <property type="entry name" value="Dihydrofolate Reductase, subunit A"/>
    <property type="match status" value="1"/>
</dbReference>
<dbReference type="SUPFAM" id="SSF53597">
    <property type="entry name" value="Dihydrofolate reductase-like"/>
    <property type="match status" value="1"/>
</dbReference>
<dbReference type="PANTHER" id="PTHR38011">
    <property type="entry name" value="DIHYDROFOLATE REDUCTASE FAMILY PROTEIN (AFU_ORTHOLOGUE AFUA_8G06820)"/>
    <property type="match status" value="1"/>
</dbReference>
<dbReference type="KEGG" id="ptx:ABW99_04985"/>
<name>A0A0G3ESJ1_9BURK</name>
<proteinExistence type="predicted"/>